<keyword evidence="2 4" id="KW-0597">Phosphoprotein</keyword>
<dbReference type="SUPFAM" id="SSF52172">
    <property type="entry name" value="CheY-like"/>
    <property type="match status" value="1"/>
</dbReference>
<evidence type="ECO:0000256" key="4">
    <source>
        <dbReference type="PROSITE-ProRule" id="PRU00169"/>
    </source>
</evidence>
<protein>
    <recommendedName>
        <fullName evidence="1">Stage 0 sporulation protein A homolog</fullName>
    </recommendedName>
</protein>
<dbReference type="InterPro" id="IPR001789">
    <property type="entry name" value="Sig_transdc_resp-reg_receiver"/>
</dbReference>
<dbReference type="PROSITE" id="PS50110">
    <property type="entry name" value="RESPONSE_REGULATORY"/>
    <property type="match status" value="1"/>
</dbReference>
<dbReference type="InterPro" id="IPR011006">
    <property type="entry name" value="CheY-like_superfamily"/>
</dbReference>
<dbReference type="PANTHER" id="PTHR44591:SF3">
    <property type="entry name" value="RESPONSE REGULATORY DOMAIN-CONTAINING PROTEIN"/>
    <property type="match status" value="1"/>
</dbReference>
<dbReference type="GO" id="GO:0003677">
    <property type="term" value="F:DNA binding"/>
    <property type="evidence" value="ECO:0007669"/>
    <property type="project" value="InterPro"/>
</dbReference>
<dbReference type="Gene3D" id="3.40.50.2300">
    <property type="match status" value="1"/>
</dbReference>
<reference evidence="6 7" key="1">
    <citation type="submission" date="2016-10" db="EMBL/GenBank/DDBJ databases">
        <authorList>
            <person name="de Groot N.N."/>
        </authorList>
    </citation>
    <scope>NUCLEOTIDE SEQUENCE [LARGE SCALE GENOMIC DNA]</scope>
    <source>
        <strain evidence="6 7">DSM 10317</strain>
    </source>
</reference>
<dbReference type="InterPro" id="IPR050595">
    <property type="entry name" value="Bact_response_regulator"/>
</dbReference>
<dbReference type="Pfam" id="PF04397">
    <property type="entry name" value="LytTR"/>
    <property type="match status" value="1"/>
</dbReference>
<dbReference type="AlphaFoldDB" id="A0A1G5S123"/>
<dbReference type="Pfam" id="PF00072">
    <property type="entry name" value="Response_reg"/>
    <property type="match status" value="1"/>
</dbReference>
<evidence type="ECO:0000256" key="2">
    <source>
        <dbReference type="ARBA" id="ARBA00022553"/>
    </source>
</evidence>
<dbReference type="SMART" id="SM00850">
    <property type="entry name" value="LytTR"/>
    <property type="match status" value="1"/>
</dbReference>
<dbReference type="RefSeq" id="WP_028246026.1">
    <property type="nucleotide sequence ID" value="NZ_FMWK01000012.1"/>
</dbReference>
<dbReference type="SMART" id="SM00448">
    <property type="entry name" value="REC"/>
    <property type="match status" value="1"/>
</dbReference>
<evidence type="ECO:0000256" key="3">
    <source>
        <dbReference type="ARBA" id="ARBA00024867"/>
    </source>
</evidence>
<name>A0A1G5S123_PSEXY</name>
<feature type="modified residue" description="4-aspartylphosphate" evidence="4">
    <location>
        <position position="57"/>
    </location>
</feature>
<dbReference type="Proteomes" id="UP000199428">
    <property type="component" value="Unassembled WGS sequence"/>
</dbReference>
<gene>
    <name evidence="6" type="ORF">SAMN02910350_02108</name>
</gene>
<evidence type="ECO:0000313" key="6">
    <source>
        <dbReference type="EMBL" id="SCZ80085.1"/>
    </source>
</evidence>
<dbReference type="InterPro" id="IPR007492">
    <property type="entry name" value="LytTR_DNA-bd_dom"/>
</dbReference>
<sequence length="237" mass="27267">MRVAVIDDESIFRMQLKMMVEKVASKRALNLEVEEFETGQSFVEALTERRFDIVFMDIFMPDMDGIETAKKLRELTEKTFLIFMTASEGHYPDAFSLHAFDYVTKPFTLERIDNVIAEIVDHTPIDAIFIKITVGSVDERIYLKNIVSVTTDGHYLEIHKDDGGSSRVRLTSGEFLSMTGSDRRFIMINRGIIINMDYIDRIEGGDVYLDDRSIFPMSAKKIADITQKIRDYQFSSN</sequence>
<comment type="function">
    <text evidence="3">May play the central regulatory role in sporulation. It may be an element of the effector pathway responsible for the activation of sporulation genes in response to nutritional stress. Spo0A may act in concert with spo0H (a sigma factor) to control the expression of some genes that are critical to the sporulation process.</text>
</comment>
<evidence type="ECO:0000259" key="5">
    <source>
        <dbReference type="PROSITE" id="PS50110"/>
    </source>
</evidence>
<evidence type="ECO:0000256" key="1">
    <source>
        <dbReference type="ARBA" id="ARBA00018672"/>
    </source>
</evidence>
<accession>A0A1G5S123</accession>
<dbReference type="GO" id="GO:0000160">
    <property type="term" value="P:phosphorelay signal transduction system"/>
    <property type="evidence" value="ECO:0007669"/>
    <property type="project" value="InterPro"/>
</dbReference>
<dbReference type="Gene3D" id="2.40.50.1020">
    <property type="entry name" value="LytTr DNA-binding domain"/>
    <property type="match status" value="1"/>
</dbReference>
<evidence type="ECO:0000313" key="7">
    <source>
        <dbReference type="Proteomes" id="UP000199428"/>
    </source>
</evidence>
<feature type="domain" description="Response regulatory" evidence="5">
    <location>
        <begin position="2"/>
        <end position="120"/>
    </location>
</feature>
<dbReference type="PANTHER" id="PTHR44591">
    <property type="entry name" value="STRESS RESPONSE REGULATOR PROTEIN 1"/>
    <property type="match status" value="1"/>
</dbReference>
<organism evidence="6 7">
    <name type="scientific">Pseudobutyrivibrio xylanivorans</name>
    <dbReference type="NCBI Taxonomy" id="185007"/>
    <lineage>
        <taxon>Bacteria</taxon>
        <taxon>Bacillati</taxon>
        <taxon>Bacillota</taxon>
        <taxon>Clostridia</taxon>
        <taxon>Lachnospirales</taxon>
        <taxon>Lachnospiraceae</taxon>
        <taxon>Pseudobutyrivibrio</taxon>
    </lineage>
</organism>
<dbReference type="EMBL" id="FMWK01000012">
    <property type="protein sequence ID" value="SCZ80085.1"/>
    <property type="molecule type" value="Genomic_DNA"/>
</dbReference>
<proteinExistence type="predicted"/>